<reference evidence="14" key="1">
    <citation type="submission" date="2016-09" db="EMBL/GenBank/DDBJ databases">
        <title>Genomics of Clostridium taeniosporum, an organism which forms endospores with ribbon-like appendages.</title>
        <authorList>
            <person name="Walker J.R."/>
        </authorList>
    </citation>
    <scope>NUCLEOTIDE SEQUENCE [LARGE SCALE GENOMIC DNA]</scope>
    <source>
        <strain evidence="14">1/k</strain>
    </source>
</reference>
<keyword evidence="5 10" id="KW-0067">ATP-binding</keyword>
<dbReference type="InterPro" id="IPR006426">
    <property type="entry name" value="Asn_synth_AEB"/>
</dbReference>
<dbReference type="GO" id="GO:0006529">
    <property type="term" value="P:asparagine biosynthetic process"/>
    <property type="evidence" value="ECO:0007669"/>
    <property type="project" value="UniProtKB-KW"/>
</dbReference>
<feature type="binding site" evidence="10">
    <location>
        <position position="102"/>
    </location>
    <ligand>
        <name>L-glutamine</name>
        <dbReference type="ChEBI" id="CHEBI:58359"/>
    </ligand>
</feature>
<evidence type="ECO:0000256" key="7">
    <source>
        <dbReference type="ARBA" id="ARBA00022962"/>
    </source>
</evidence>
<evidence type="ECO:0000256" key="1">
    <source>
        <dbReference type="ARBA" id="ARBA00005187"/>
    </source>
</evidence>
<comment type="similarity">
    <text evidence="2">Belongs to the asparagine synthetase family.</text>
</comment>
<dbReference type="OrthoDB" id="9763290at2"/>
<evidence type="ECO:0000256" key="6">
    <source>
        <dbReference type="ARBA" id="ARBA00022888"/>
    </source>
</evidence>
<evidence type="ECO:0000256" key="2">
    <source>
        <dbReference type="ARBA" id="ARBA00005752"/>
    </source>
</evidence>
<feature type="binding site" evidence="10">
    <location>
        <position position="294"/>
    </location>
    <ligand>
        <name>ATP</name>
        <dbReference type="ChEBI" id="CHEBI:30616"/>
    </ligand>
</feature>
<dbReference type="PIRSF" id="PIRSF001589">
    <property type="entry name" value="Asn_synthetase_glu-h"/>
    <property type="match status" value="1"/>
</dbReference>
<dbReference type="SUPFAM" id="SSF52402">
    <property type="entry name" value="Adenine nucleotide alpha hydrolases-like"/>
    <property type="match status" value="1"/>
</dbReference>
<evidence type="ECO:0000313" key="14">
    <source>
        <dbReference type="Proteomes" id="UP000094652"/>
    </source>
</evidence>
<feature type="domain" description="Glutamine amidotransferase type-2" evidence="12">
    <location>
        <begin position="2"/>
        <end position="216"/>
    </location>
</feature>
<dbReference type="STRING" id="394958.BGI42_10060"/>
<evidence type="ECO:0000256" key="11">
    <source>
        <dbReference type="PIRSR" id="PIRSR001589-3"/>
    </source>
</evidence>
<dbReference type="AlphaFoldDB" id="A0A1D7XL25"/>
<dbReference type="RefSeq" id="WP_069680194.1">
    <property type="nucleotide sequence ID" value="NZ_CP017253.2"/>
</dbReference>
<sequence length="614" mass="70944">MCGIAGLVNFKEDISKYKNVLEDMVKTLKKRGPDNKGYYINKNVLLGHRRLVVVDPDGGNQPMIKIVEGNKYVLVYNGELYNTEELRKELKSEGFNFDSYSDTEVLLTSYICWGKKCIDKLNGIFAFAIFDEKNNEVFLARDQMGVKPLFYTMCNGIFIFGSEIKTILANPSVKREIDEDGLTELFALGPSITPGRAIFKNIKEVAPANCLLISKNGDIKTWEYWSVEAREFKETTDEAIEHVRYLLEDSIKRQLVGDVPICTFLSGGLDSSAISAIAAEEFNKRGKKLTTYSIDYEDNDRYFKSSLFQPTSDEYWAEVMAKEIGSNHKKITLNHKDLAKALKDAVIARDLPGMADIDSSLLLFCKEIRKNFVVGLSGECADEIFAGYPWYTNEEMFYLDTFPWSRFVNNREVIINKRLKNIRVEDTVRYQYEKSLSKVPHLENENKRDYRMREVAYLNLKWFMVNLLNRKDRVSMYNGLEVRVPFADIRLVDYAFNLPSEIKLYEGREKGLLRAALEGILPNEIIYRKKSPYPKTHNPIYTDIVCNMMDEILQKKSSPIHEIIDEDTVRKIVETRGKSYKSPWYGQLMTGPQLIAYLIQVNMWLEEYKINILI</sequence>
<keyword evidence="9" id="KW-0028">Amino-acid biosynthesis</keyword>
<dbReference type="Gene3D" id="3.60.20.10">
    <property type="entry name" value="Glutamine Phosphoribosylpyrophosphate, subunit 1, domain 1"/>
    <property type="match status" value="1"/>
</dbReference>
<dbReference type="InterPro" id="IPR029055">
    <property type="entry name" value="Ntn_hydrolases_N"/>
</dbReference>
<evidence type="ECO:0000256" key="9">
    <source>
        <dbReference type="PIRSR" id="PIRSR001589-1"/>
    </source>
</evidence>
<evidence type="ECO:0000256" key="3">
    <source>
        <dbReference type="ARBA" id="ARBA00012737"/>
    </source>
</evidence>
<dbReference type="SUPFAM" id="SSF56235">
    <property type="entry name" value="N-terminal nucleophile aminohydrolases (Ntn hydrolases)"/>
    <property type="match status" value="1"/>
</dbReference>
<dbReference type="CDD" id="cd01991">
    <property type="entry name" value="Asn_synthase_B_C"/>
    <property type="match status" value="1"/>
</dbReference>
<accession>A0A1D7XL25</accession>
<feature type="site" description="Important for beta-aspartyl-AMP intermediate formation" evidence="11">
    <location>
        <position position="379"/>
    </location>
</feature>
<dbReference type="InterPro" id="IPR051786">
    <property type="entry name" value="ASN_synthetase/amidase"/>
</dbReference>
<keyword evidence="14" id="KW-1185">Reference proteome</keyword>
<keyword evidence="6 9" id="KW-0061">Asparagine biosynthesis</keyword>
<organism evidence="13 14">
    <name type="scientific">Clostridium taeniosporum</name>
    <dbReference type="NCBI Taxonomy" id="394958"/>
    <lineage>
        <taxon>Bacteria</taxon>
        <taxon>Bacillati</taxon>
        <taxon>Bacillota</taxon>
        <taxon>Clostridia</taxon>
        <taxon>Eubacteriales</taxon>
        <taxon>Clostridiaceae</taxon>
        <taxon>Clostridium</taxon>
    </lineage>
</organism>
<keyword evidence="4 10" id="KW-0547">Nucleotide-binding</keyword>
<evidence type="ECO:0000256" key="10">
    <source>
        <dbReference type="PIRSR" id="PIRSR001589-2"/>
    </source>
</evidence>
<dbReference type="PROSITE" id="PS51278">
    <property type="entry name" value="GATASE_TYPE_2"/>
    <property type="match status" value="1"/>
</dbReference>
<evidence type="ECO:0000313" key="13">
    <source>
        <dbReference type="EMBL" id="AOR24055.1"/>
    </source>
</evidence>
<evidence type="ECO:0000256" key="5">
    <source>
        <dbReference type="ARBA" id="ARBA00022840"/>
    </source>
</evidence>
<dbReference type="CDD" id="cd00712">
    <property type="entry name" value="AsnB"/>
    <property type="match status" value="1"/>
</dbReference>
<dbReference type="Pfam" id="PF13537">
    <property type="entry name" value="GATase_7"/>
    <property type="match status" value="1"/>
</dbReference>
<feature type="binding site" evidence="10">
    <location>
        <begin position="377"/>
        <end position="378"/>
    </location>
    <ligand>
        <name>ATP</name>
        <dbReference type="ChEBI" id="CHEBI:30616"/>
    </ligand>
</feature>
<dbReference type="PANTHER" id="PTHR43284:SF1">
    <property type="entry name" value="ASPARAGINE SYNTHETASE"/>
    <property type="match status" value="1"/>
</dbReference>
<evidence type="ECO:0000259" key="12">
    <source>
        <dbReference type="PROSITE" id="PS51278"/>
    </source>
</evidence>
<dbReference type="InterPro" id="IPR017932">
    <property type="entry name" value="GATase_2_dom"/>
</dbReference>
<dbReference type="InterPro" id="IPR001962">
    <property type="entry name" value="Asn_synthase"/>
</dbReference>
<dbReference type="PANTHER" id="PTHR43284">
    <property type="entry name" value="ASPARAGINE SYNTHETASE (GLUTAMINE-HYDROLYZING)"/>
    <property type="match status" value="1"/>
</dbReference>
<evidence type="ECO:0000256" key="8">
    <source>
        <dbReference type="ARBA" id="ARBA00048741"/>
    </source>
</evidence>
<gene>
    <name evidence="13" type="primary">asnB</name>
    <name evidence="13" type="ORF">BGI42_10060</name>
</gene>
<dbReference type="GO" id="GO:0004066">
    <property type="term" value="F:asparagine synthase (glutamine-hydrolyzing) activity"/>
    <property type="evidence" value="ECO:0007669"/>
    <property type="project" value="UniProtKB-EC"/>
</dbReference>
<dbReference type="KEGG" id="ctae:BGI42_10060"/>
<evidence type="ECO:0000256" key="4">
    <source>
        <dbReference type="ARBA" id="ARBA00022741"/>
    </source>
</evidence>
<keyword evidence="7 9" id="KW-0315">Glutamine amidotransferase</keyword>
<dbReference type="InterPro" id="IPR014729">
    <property type="entry name" value="Rossmann-like_a/b/a_fold"/>
</dbReference>
<dbReference type="NCBIfam" id="TIGR01536">
    <property type="entry name" value="asn_synth_AEB"/>
    <property type="match status" value="1"/>
</dbReference>
<dbReference type="Pfam" id="PF00733">
    <property type="entry name" value="Asn_synthase"/>
    <property type="match status" value="1"/>
</dbReference>
<comment type="pathway">
    <text evidence="1">Amino-acid biosynthesis; L-asparagine biosynthesis; L-asparagine from L-aspartate (L-Gln route): step 1/1.</text>
</comment>
<feature type="active site" description="For GATase activity" evidence="9">
    <location>
        <position position="2"/>
    </location>
</feature>
<dbReference type="GO" id="GO:0005524">
    <property type="term" value="F:ATP binding"/>
    <property type="evidence" value="ECO:0007669"/>
    <property type="project" value="UniProtKB-KW"/>
</dbReference>
<dbReference type="InterPro" id="IPR033738">
    <property type="entry name" value="AsnB_N"/>
</dbReference>
<name>A0A1D7XL25_9CLOT</name>
<proteinExistence type="inferred from homology"/>
<dbReference type="GO" id="GO:0005829">
    <property type="term" value="C:cytosol"/>
    <property type="evidence" value="ECO:0007669"/>
    <property type="project" value="TreeGrafter"/>
</dbReference>
<comment type="catalytic activity">
    <reaction evidence="8">
        <text>L-aspartate + L-glutamine + ATP + H2O = L-asparagine + L-glutamate + AMP + diphosphate + H(+)</text>
        <dbReference type="Rhea" id="RHEA:12228"/>
        <dbReference type="ChEBI" id="CHEBI:15377"/>
        <dbReference type="ChEBI" id="CHEBI:15378"/>
        <dbReference type="ChEBI" id="CHEBI:29985"/>
        <dbReference type="ChEBI" id="CHEBI:29991"/>
        <dbReference type="ChEBI" id="CHEBI:30616"/>
        <dbReference type="ChEBI" id="CHEBI:33019"/>
        <dbReference type="ChEBI" id="CHEBI:58048"/>
        <dbReference type="ChEBI" id="CHEBI:58359"/>
        <dbReference type="ChEBI" id="CHEBI:456215"/>
        <dbReference type="EC" id="6.3.5.4"/>
    </reaction>
</comment>
<dbReference type="EMBL" id="CP017253">
    <property type="protein sequence ID" value="AOR24055.1"/>
    <property type="molecule type" value="Genomic_DNA"/>
</dbReference>
<dbReference type="Gene3D" id="3.40.50.620">
    <property type="entry name" value="HUPs"/>
    <property type="match status" value="1"/>
</dbReference>
<dbReference type="Proteomes" id="UP000094652">
    <property type="component" value="Chromosome"/>
</dbReference>
<dbReference type="EC" id="6.3.5.4" evidence="3"/>
<protein>
    <recommendedName>
        <fullName evidence="3">asparagine synthase (glutamine-hydrolyzing)</fullName>
        <ecNumber evidence="3">6.3.5.4</ecNumber>
    </recommendedName>
</protein>